<evidence type="ECO:0000256" key="13">
    <source>
        <dbReference type="SAM" id="MobiDB-lite"/>
    </source>
</evidence>
<sequence>MWWDSGLTSPWVLRRRGQWARPERPLAGSSAPCTLGAVEGRTVHKHSAPPGGKQRCLHRVLSGAGDGATPGNRTSFHTLSGPRCLPQGRPTRFYGKQGPSQAIAMARWSLQASALNLLRPVGKLGHETEARRSEAGGAAAAGSRGPALGAATTSLVNVTQEGSSWPWRLACAHRAQAGLWGGTGCVSAEARGETTRGGRSRDPPRGAPTGWRGRAQQQPRQGDKATCGFGRGQGHPGAAGDRQDKPVLRPPSSESPTPSPKRRFCLGWGRPRGGSASAPAAPTSRLLRRLPGFRLFLFCCREPPCCSGLRVFRNQLPRKNEFYSYEPPSENPPKEEGESSHLQLKSGAHLCRVCGCLGPKTCSRCHQAHYCSKEHQMLDWRLGHKQACTQLDNLDHTVPDHNFLFPEFEIVIETEDEIMPEVVDKEDDSEITGSMGEALEEELDSMAKHESREDRVFQKFKTQIALEPEQILRYGRGVEPMWISGENIPQEKDIPNCPCGAKRLFEFQVMPQLLNHLKADRLGKSVDWGVLAVYTCTENCNLGTGYTEEFVWKQDITDTP</sequence>
<keyword evidence="4 12" id="KW-0863">Zinc-finger</keyword>
<dbReference type="CTD" id="5134"/>
<dbReference type="GO" id="GO:0003677">
    <property type="term" value="F:DNA binding"/>
    <property type="evidence" value="ECO:0007669"/>
    <property type="project" value="UniProtKB-KW"/>
</dbReference>
<dbReference type="PROSITE" id="PS50865">
    <property type="entry name" value="ZF_MYND_2"/>
    <property type="match status" value="1"/>
</dbReference>
<evidence type="ECO:0000256" key="8">
    <source>
        <dbReference type="ARBA" id="ARBA00023242"/>
    </source>
</evidence>
<keyword evidence="8" id="KW-0539">Nucleus</keyword>
<dbReference type="Pfam" id="PF01753">
    <property type="entry name" value="zf-MYND"/>
    <property type="match status" value="1"/>
</dbReference>
<keyword evidence="3" id="KW-0479">Metal-binding</keyword>
<keyword evidence="2" id="KW-0053">Apoptosis</keyword>
<proteinExistence type="predicted"/>
<dbReference type="GO" id="GO:0006915">
    <property type="term" value="P:apoptotic process"/>
    <property type="evidence" value="ECO:0007669"/>
    <property type="project" value="UniProtKB-KW"/>
</dbReference>
<gene>
    <name evidence="16" type="primary">Pdcd2</name>
</gene>
<dbReference type="RefSeq" id="XP_012892091.1">
    <property type="nucleotide sequence ID" value="XM_013036637.1"/>
</dbReference>
<evidence type="ECO:0000256" key="9">
    <source>
        <dbReference type="ARBA" id="ARBA00058067"/>
    </source>
</evidence>
<dbReference type="FunFam" id="6.10.140.2220:FF:000014">
    <property type="entry name" value="Programmed cell death 2"/>
    <property type="match status" value="1"/>
</dbReference>
<reference evidence="16" key="1">
    <citation type="submission" date="2025-08" db="UniProtKB">
        <authorList>
            <consortium name="RefSeq"/>
        </authorList>
    </citation>
    <scope>IDENTIFICATION</scope>
    <source>
        <tissue evidence="16">Kidney</tissue>
    </source>
</reference>
<evidence type="ECO:0000256" key="10">
    <source>
        <dbReference type="ARBA" id="ARBA00071576"/>
    </source>
</evidence>
<dbReference type="Proteomes" id="UP000081671">
    <property type="component" value="Unplaced"/>
</dbReference>
<dbReference type="Gene3D" id="6.10.140.2220">
    <property type="match status" value="1"/>
</dbReference>
<evidence type="ECO:0000256" key="12">
    <source>
        <dbReference type="PROSITE-ProRule" id="PRU00134"/>
    </source>
</evidence>
<evidence type="ECO:0000256" key="6">
    <source>
        <dbReference type="ARBA" id="ARBA00022843"/>
    </source>
</evidence>
<dbReference type="KEGG" id="dord:106001571"/>
<name>A0A1S3GTF8_DIPOR</name>
<dbReference type="AlphaFoldDB" id="A0A1S3GTF8"/>
<evidence type="ECO:0000313" key="16">
    <source>
        <dbReference type="RefSeq" id="XP_012892091.1"/>
    </source>
</evidence>
<evidence type="ECO:0000256" key="4">
    <source>
        <dbReference type="ARBA" id="ARBA00022771"/>
    </source>
</evidence>
<protein>
    <recommendedName>
        <fullName evidence="10">Programmed cell death protein 2</fullName>
    </recommendedName>
    <alternativeName>
        <fullName evidence="11">Zinc finger protein Rp-8</fullName>
    </alternativeName>
</protein>
<dbReference type="InParanoid" id="A0A1S3GTF8"/>
<dbReference type="PANTHER" id="PTHR12298:SF4">
    <property type="entry name" value="PROGRAMMED CELL DEATH PROTEIN 2"/>
    <property type="match status" value="1"/>
</dbReference>
<evidence type="ECO:0000256" key="3">
    <source>
        <dbReference type="ARBA" id="ARBA00022723"/>
    </source>
</evidence>
<evidence type="ECO:0000259" key="14">
    <source>
        <dbReference type="PROSITE" id="PS50865"/>
    </source>
</evidence>
<evidence type="ECO:0000313" key="15">
    <source>
        <dbReference type="Proteomes" id="UP000081671"/>
    </source>
</evidence>
<comment type="subcellular location">
    <subcellularLocation>
        <location evidence="1">Nucleus</location>
    </subcellularLocation>
</comment>
<dbReference type="GO" id="GO:0008270">
    <property type="term" value="F:zinc ion binding"/>
    <property type="evidence" value="ECO:0007669"/>
    <property type="project" value="UniProtKB-KW"/>
</dbReference>
<dbReference type="FunCoup" id="A0A1S3GTF8">
    <property type="interactions" value="3198"/>
</dbReference>
<dbReference type="Pfam" id="PF04194">
    <property type="entry name" value="PDCD2_C"/>
    <property type="match status" value="1"/>
</dbReference>
<keyword evidence="15" id="KW-1185">Reference proteome</keyword>
<comment type="function">
    <text evidence="9">May be a DNA-binding protein with a regulatory function. May play an important role in cell death and/or in regulation of cell proliferation.</text>
</comment>
<dbReference type="GO" id="GO:0005634">
    <property type="term" value="C:nucleus"/>
    <property type="evidence" value="ECO:0007669"/>
    <property type="project" value="UniProtKB-SubCell"/>
</dbReference>
<evidence type="ECO:0000256" key="1">
    <source>
        <dbReference type="ARBA" id="ARBA00004123"/>
    </source>
</evidence>
<dbReference type="InterPro" id="IPR007320">
    <property type="entry name" value="PDCD2_C"/>
</dbReference>
<keyword evidence="6" id="KW-0832">Ubl conjugation</keyword>
<dbReference type="OrthoDB" id="443682at2759"/>
<evidence type="ECO:0000256" key="11">
    <source>
        <dbReference type="ARBA" id="ARBA00079293"/>
    </source>
</evidence>
<feature type="compositionally biased region" description="Basic and acidic residues" evidence="13">
    <location>
        <begin position="190"/>
        <end position="204"/>
    </location>
</feature>
<feature type="domain" description="MYND-type" evidence="14">
    <location>
        <begin position="351"/>
        <end position="388"/>
    </location>
</feature>
<organism evidence="15 16">
    <name type="scientific">Dipodomys ordii</name>
    <name type="common">Ord's kangaroo rat</name>
    <dbReference type="NCBI Taxonomy" id="10020"/>
    <lineage>
        <taxon>Eukaryota</taxon>
        <taxon>Metazoa</taxon>
        <taxon>Chordata</taxon>
        <taxon>Craniata</taxon>
        <taxon>Vertebrata</taxon>
        <taxon>Euteleostomi</taxon>
        <taxon>Mammalia</taxon>
        <taxon>Eutheria</taxon>
        <taxon>Euarchontoglires</taxon>
        <taxon>Glires</taxon>
        <taxon>Rodentia</taxon>
        <taxon>Castorimorpha</taxon>
        <taxon>Heteromyidae</taxon>
        <taxon>Dipodomyinae</taxon>
        <taxon>Dipodomys</taxon>
    </lineage>
</organism>
<accession>A0A1S3GTF8</accession>
<dbReference type="SUPFAM" id="SSF144232">
    <property type="entry name" value="HIT/MYND zinc finger-like"/>
    <property type="match status" value="1"/>
</dbReference>
<dbReference type="GeneID" id="106001571"/>
<keyword evidence="7" id="KW-0238">DNA-binding</keyword>
<evidence type="ECO:0000256" key="5">
    <source>
        <dbReference type="ARBA" id="ARBA00022833"/>
    </source>
</evidence>
<evidence type="ECO:0000256" key="2">
    <source>
        <dbReference type="ARBA" id="ARBA00022703"/>
    </source>
</evidence>
<evidence type="ECO:0000256" key="7">
    <source>
        <dbReference type="ARBA" id="ARBA00023125"/>
    </source>
</evidence>
<dbReference type="GO" id="GO:0005737">
    <property type="term" value="C:cytoplasm"/>
    <property type="evidence" value="ECO:0007669"/>
    <property type="project" value="InterPro"/>
</dbReference>
<feature type="region of interest" description="Disordered" evidence="13">
    <location>
        <begin position="190"/>
        <end position="268"/>
    </location>
</feature>
<dbReference type="InterPro" id="IPR002893">
    <property type="entry name" value="Znf_MYND"/>
</dbReference>
<keyword evidence="5" id="KW-0862">Zinc</keyword>
<dbReference type="PANTHER" id="PTHR12298">
    <property type="entry name" value="PCDC2 PROGRAMMED CELL DEATH PROTEIN 2 -RELATED"/>
    <property type="match status" value="1"/>
</dbReference>